<dbReference type="Proteomes" id="UP000274920">
    <property type="component" value="Unassembled WGS sequence"/>
</dbReference>
<dbReference type="EMBL" id="RHJS01000002">
    <property type="protein sequence ID" value="RRK31593.1"/>
    <property type="molecule type" value="Genomic_DNA"/>
</dbReference>
<gene>
    <name evidence="1" type="ORF">EBB54_09665</name>
</gene>
<accession>A0A3R8KWY1</accession>
<evidence type="ECO:0000313" key="2">
    <source>
        <dbReference type="Proteomes" id="UP000274920"/>
    </source>
</evidence>
<evidence type="ECO:0000313" key="1">
    <source>
        <dbReference type="EMBL" id="RRK31593.1"/>
    </source>
</evidence>
<keyword evidence="2" id="KW-1185">Reference proteome</keyword>
<organism evidence="1 2">
    <name type="scientific">Schaedlerella arabinosiphila</name>
    <dbReference type="NCBI Taxonomy" id="2044587"/>
    <lineage>
        <taxon>Bacteria</taxon>
        <taxon>Bacillati</taxon>
        <taxon>Bacillota</taxon>
        <taxon>Clostridia</taxon>
        <taxon>Lachnospirales</taxon>
        <taxon>Lachnospiraceae</taxon>
        <taxon>Schaedlerella</taxon>
    </lineage>
</organism>
<comment type="caution">
    <text evidence="1">The sequence shown here is derived from an EMBL/GenBank/DDBJ whole genome shotgun (WGS) entry which is preliminary data.</text>
</comment>
<proteinExistence type="predicted"/>
<dbReference type="AlphaFoldDB" id="A0A3R8KWY1"/>
<sequence length="96" mass="11262">MDETMERIKFIERRLIFVDDLKNLCADKNLYTMGDEKCLGKMLNKCRKPNITTEDIIEIAKDIHIYSHLPEGMDFTDLCSEIAEISHSFFERIAMD</sequence>
<reference evidence="1" key="1">
    <citation type="submission" date="2018-10" db="EMBL/GenBank/DDBJ databases">
        <title>Schaedlerella arabinophila gen. nov. sp. nov., isolated from the mouse intestinal tract and comparative analysis with the genome of the closely related altered Schaedler flora strain ASF502.</title>
        <authorList>
            <person name="Miyake S."/>
            <person name="Soh M."/>
            <person name="Seedorf H."/>
        </authorList>
    </citation>
    <scope>NUCLEOTIDE SEQUENCE [LARGE SCALE GENOMIC DNA]</scope>
    <source>
        <strain evidence="1">DSM 106076</strain>
    </source>
</reference>
<protein>
    <submittedName>
        <fullName evidence="1">Uncharacterized protein</fullName>
    </submittedName>
</protein>
<name>A0A3R8KWY1_9FIRM</name>